<name>A0A5C5YDY6_9PLAN</name>
<dbReference type="Proteomes" id="UP000317238">
    <property type="component" value="Unassembled WGS sequence"/>
</dbReference>
<evidence type="ECO:0000313" key="1">
    <source>
        <dbReference type="EMBL" id="TWT71512.1"/>
    </source>
</evidence>
<protein>
    <submittedName>
        <fullName evidence="1">Uncharacterized protein</fullName>
    </submittedName>
</protein>
<accession>A0A5C5YDY6</accession>
<reference evidence="1 2" key="1">
    <citation type="submission" date="2019-02" db="EMBL/GenBank/DDBJ databases">
        <title>Deep-cultivation of Planctomycetes and their phenomic and genomic characterization uncovers novel biology.</title>
        <authorList>
            <person name="Wiegand S."/>
            <person name="Jogler M."/>
            <person name="Boedeker C."/>
            <person name="Pinto D."/>
            <person name="Vollmers J."/>
            <person name="Rivas-Marin E."/>
            <person name="Kohn T."/>
            <person name="Peeters S.H."/>
            <person name="Heuer A."/>
            <person name="Rast P."/>
            <person name="Oberbeckmann S."/>
            <person name="Bunk B."/>
            <person name="Jeske O."/>
            <person name="Meyerdierks A."/>
            <person name="Storesund J.E."/>
            <person name="Kallscheuer N."/>
            <person name="Luecker S."/>
            <person name="Lage O.M."/>
            <person name="Pohl T."/>
            <person name="Merkel B.J."/>
            <person name="Hornburger P."/>
            <person name="Mueller R.-W."/>
            <person name="Bruemmer F."/>
            <person name="Labrenz M."/>
            <person name="Spormann A.M."/>
            <person name="Op Den Camp H."/>
            <person name="Overmann J."/>
            <person name="Amann R."/>
            <person name="Jetten M.S.M."/>
            <person name="Mascher T."/>
            <person name="Medema M.H."/>
            <person name="Devos D.P."/>
            <person name="Kaster A.-K."/>
            <person name="Ovreas L."/>
            <person name="Rohde M."/>
            <person name="Galperin M.Y."/>
            <person name="Jogler C."/>
        </authorList>
    </citation>
    <scope>NUCLEOTIDE SEQUENCE [LARGE SCALE GENOMIC DNA]</scope>
    <source>
        <strain evidence="1 2">Pan14r</strain>
    </source>
</reference>
<sequence length="131" mass="14970">MDDDDLEFDPEGNWPGKTVDWDSELVEAQLHVELPFWIAAPDGLVTVQLGECSVPVRYRNSIIGLYRAGKFHRSESNLFQLTVESAPIAEEQKKEIEEQEGLAIRHYRTLVSLPVNCHECLFEMLWNAPIS</sequence>
<proteinExistence type="predicted"/>
<evidence type="ECO:0000313" key="2">
    <source>
        <dbReference type="Proteomes" id="UP000317238"/>
    </source>
</evidence>
<organism evidence="1 2">
    <name type="scientific">Crateriforma conspicua</name>
    <dbReference type="NCBI Taxonomy" id="2527996"/>
    <lineage>
        <taxon>Bacteria</taxon>
        <taxon>Pseudomonadati</taxon>
        <taxon>Planctomycetota</taxon>
        <taxon>Planctomycetia</taxon>
        <taxon>Planctomycetales</taxon>
        <taxon>Planctomycetaceae</taxon>
        <taxon>Crateriforma</taxon>
    </lineage>
</organism>
<comment type="caution">
    <text evidence="1">The sequence shown here is derived from an EMBL/GenBank/DDBJ whole genome shotgun (WGS) entry which is preliminary data.</text>
</comment>
<dbReference type="AlphaFoldDB" id="A0A5C5YDY6"/>
<keyword evidence="2" id="KW-1185">Reference proteome</keyword>
<dbReference type="RefSeq" id="WP_146439826.1">
    <property type="nucleotide sequence ID" value="NZ_SJPL01000001.1"/>
</dbReference>
<gene>
    <name evidence="1" type="ORF">Pan14r_38220</name>
</gene>
<dbReference type="EMBL" id="SJPL01000001">
    <property type="protein sequence ID" value="TWT71512.1"/>
    <property type="molecule type" value="Genomic_DNA"/>
</dbReference>